<sequence>MVLPPPWVTGAMEKPAGTKNMGTWTQAVYTPEQQARLGVDETGNKVAKEAPVAAKAYQVPVSAPVAAPAAAGRIGLVGPAWTRGEIEKPAGTKDMGGWQGLVYTAEQQARLGVDEMGNKLAKEAPVAKAGSQALPAITPQYAAALLTSEKLLSDMCRKYFRKYDANKDGFLESDEVGSLCQDLHSGLGMSLTDEEIAKSMEPFSPGQKAGLSEEDFSTWFAQLLKDTVKAQVSEKKEETKEPPKTLTVKSLTGAGAALPLDASSTVADLAKEAATLLDLPVAQTKITCGGEVLADSATLEACQLDENSDLTAVVMNTIKVKRHVYNARGGAPPYRGYHLVATDEVELLPGKKLSDQFGKIIPDDGYPAPGHFAPRAVAFQSTPSAQAPRKWEGGMNEVEVDGNSTPEETFGVDGEVELAVLIPMRGFD</sequence>
<dbReference type="Proteomes" id="UP001642484">
    <property type="component" value="Unassembled WGS sequence"/>
</dbReference>
<gene>
    <name evidence="4" type="ORF">CCMP2556_LOCUS32574</name>
</gene>
<dbReference type="InterPro" id="IPR000626">
    <property type="entry name" value="Ubiquitin-like_dom"/>
</dbReference>
<evidence type="ECO:0000259" key="2">
    <source>
        <dbReference type="PROSITE" id="PS50053"/>
    </source>
</evidence>
<feature type="domain" description="EF-hand" evidence="3">
    <location>
        <begin position="151"/>
        <end position="186"/>
    </location>
</feature>
<keyword evidence="1" id="KW-0106">Calcium</keyword>
<organism evidence="4 5">
    <name type="scientific">Durusdinium trenchii</name>
    <dbReference type="NCBI Taxonomy" id="1381693"/>
    <lineage>
        <taxon>Eukaryota</taxon>
        <taxon>Sar</taxon>
        <taxon>Alveolata</taxon>
        <taxon>Dinophyceae</taxon>
        <taxon>Suessiales</taxon>
        <taxon>Symbiodiniaceae</taxon>
        <taxon>Durusdinium</taxon>
    </lineage>
</organism>
<dbReference type="PROSITE" id="PS50222">
    <property type="entry name" value="EF_HAND_2"/>
    <property type="match status" value="1"/>
</dbReference>
<dbReference type="InterPro" id="IPR002048">
    <property type="entry name" value="EF_hand_dom"/>
</dbReference>
<dbReference type="Gene3D" id="1.10.238.10">
    <property type="entry name" value="EF-hand"/>
    <property type="match status" value="1"/>
</dbReference>
<name>A0ABP0NSL8_9DINO</name>
<dbReference type="PROSITE" id="PS50053">
    <property type="entry name" value="UBIQUITIN_2"/>
    <property type="match status" value="1"/>
</dbReference>
<proteinExistence type="predicted"/>
<dbReference type="Gene3D" id="3.10.20.90">
    <property type="entry name" value="Phosphatidylinositol 3-kinase Catalytic Subunit, Chain A, domain 1"/>
    <property type="match status" value="1"/>
</dbReference>
<evidence type="ECO:0000313" key="5">
    <source>
        <dbReference type="Proteomes" id="UP001642484"/>
    </source>
</evidence>
<evidence type="ECO:0000256" key="1">
    <source>
        <dbReference type="ARBA" id="ARBA00022837"/>
    </source>
</evidence>
<dbReference type="InterPro" id="IPR018247">
    <property type="entry name" value="EF_Hand_1_Ca_BS"/>
</dbReference>
<dbReference type="InterPro" id="IPR011992">
    <property type="entry name" value="EF-hand-dom_pair"/>
</dbReference>
<dbReference type="EMBL" id="CAXAMN010022095">
    <property type="protein sequence ID" value="CAK9066348.1"/>
    <property type="molecule type" value="Genomic_DNA"/>
</dbReference>
<evidence type="ECO:0000259" key="3">
    <source>
        <dbReference type="PROSITE" id="PS50222"/>
    </source>
</evidence>
<dbReference type="InterPro" id="IPR029071">
    <property type="entry name" value="Ubiquitin-like_domsf"/>
</dbReference>
<feature type="domain" description="Ubiquitin-like" evidence="2">
    <location>
        <begin position="244"/>
        <end position="314"/>
    </location>
</feature>
<dbReference type="CDD" id="cd00051">
    <property type="entry name" value="EFh"/>
    <property type="match status" value="1"/>
</dbReference>
<accession>A0ABP0NSL8</accession>
<dbReference type="SUPFAM" id="SSF54236">
    <property type="entry name" value="Ubiquitin-like"/>
    <property type="match status" value="1"/>
</dbReference>
<reference evidence="4 5" key="1">
    <citation type="submission" date="2024-02" db="EMBL/GenBank/DDBJ databases">
        <authorList>
            <person name="Chen Y."/>
            <person name="Shah S."/>
            <person name="Dougan E. K."/>
            <person name="Thang M."/>
            <person name="Chan C."/>
        </authorList>
    </citation>
    <scope>NUCLEOTIDE SEQUENCE [LARGE SCALE GENOMIC DNA]</scope>
</reference>
<dbReference type="PROSITE" id="PS00018">
    <property type="entry name" value="EF_HAND_1"/>
    <property type="match status" value="1"/>
</dbReference>
<evidence type="ECO:0000313" key="4">
    <source>
        <dbReference type="EMBL" id="CAK9066348.1"/>
    </source>
</evidence>
<dbReference type="SUPFAM" id="SSF47473">
    <property type="entry name" value="EF-hand"/>
    <property type="match status" value="1"/>
</dbReference>
<comment type="caution">
    <text evidence="4">The sequence shown here is derived from an EMBL/GenBank/DDBJ whole genome shotgun (WGS) entry which is preliminary data.</text>
</comment>
<dbReference type="Pfam" id="PF13499">
    <property type="entry name" value="EF-hand_7"/>
    <property type="match status" value="1"/>
</dbReference>
<protein>
    <recommendedName>
        <fullName evidence="6">Calmodulin</fullName>
    </recommendedName>
</protein>
<keyword evidence="5" id="KW-1185">Reference proteome</keyword>
<evidence type="ECO:0008006" key="6">
    <source>
        <dbReference type="Google" id="ProtNLM"/>
    </source>
</evidence>